<keyword evidence="1" id="KW-0732">Signal</keyword>
<evidence type="ECO:0000313" key="2">
    <source>
        <dbReference type="EMBL" id="TBN53585.1"/>
    </source>
</evidence>
<accession>A0A4Q9GKK9</accession>
<comment type="caution">
    <text evidence="2">The sequence shown here is derived from an EMBL/GenBank/DDBJ whole genome shotgun (WGS) entry which is preliminary data.</text>
</comment>
<evidence type="ECO:0000256" key="1">
    <source>
        <dbReference type="SAM" id="SignalP"/>
    </source>
</evidence>
<dbReference type="RefSeq" id="WP_131002539.1">
    <property type="nucleotide sequence ID" value="NZ_JBHSZR010000003.1"/>
</dbReference>
<protein>
    <recommendedName>
        <fullName evidence="4">Lipoprotein</fullName>
    </recommendedName>
</protein>
<proteinExistence type="predicted"/>
<dbReference type="EMBL" id="SIUB01000003">
    <property type="protein sequence ID" value="TBN53585.1"/>
    <property type="molecule type" value="Genomic_DNA"/>
</dbReference>
<keyword evidence="3" id="KW-1185">Reference proteome</keyword>
<sequence>MTVCKPARAAALILLASLTAACSSSPEAKRIVPVPNTDGRWVYDGRRPPSCNDRNRRVRHFHGDGHTTGHEHLGHGHKWNDRNFKGYLTKPPCYIRRAADVRGQATAIPAIQTRPSAVGVAAAALHALSGDLS</sequence>
<gene>
    <name evidence="2" type="ORF">EYR15_07145</name>
</gene>
<dbReference type="PROSITE" id="PS51257">
    <property type="entry name" value="PROKAR_LIPOPROTEIN"/>
    <property type="match status" value="1"/>
</dbReference>
<name>A0A4Q9GKK9_9HYPH</name>
<organism evidence="2 3">
    <name type="scientific">Hansschlegelia quercus</name>
    <dbReference type="NCBI Taxonomy" id="2528245"/>
    <lineage>
        <taxon>Bacteria</taxon>
        <taxon>Pseudomonadati</taxon>
        <taxon>Pseudomonadota</taxon>
        <taxon>Alphaproteobacteria</taxon>
        <taxon>Hyphomicrobiales</taxon>
        <taxon>Methylopilaceae</taxon>
        <taxon>Hansschlegelia</taxon>
    </lineage>
</organism>
<dbReference type="OrthoDB" id="9913748at2"/>
<dbReference type="Proteomes" id="UP000291613">
    <property type="component" value="Unassembled WGS sequence"/>
</dbReference>
<feature type="chain" id="PRO_5020525364" description="Lipoprotein" evidence="1">
    <location>
        <begin position="22"/>
        <end position="133"/>
    </location>
</feature>
<dbReference type="AlphaFoldDB" id="A0A4Q9GKK9"/>
<evidence type="ECO:0000313" key="3">
    <source>
        <dbReference type="Proteomes" id="UP000291613"/>
    </source>
</evidence>
<feature type="signal peptide" evidence="1">
    <location>
        <begin position="1"/>
        <end position="21"/>
    </location>
</feature>
<reference evidence="2 3" key="1">
    <citation type="submission" date="2019-02" db="EMBL/GenBank/DDBJ databases">
        <title>Hansschlegelia quercus sp. nov., a novel methylotrophic bacterium from buds of oak (Quercus robur L.).</title>
        <authorList>
            <person name="Agafonova N.V."/>
            <person name="Kaparullina E.N."/>
            <person name="Grouzdev D.S."/>
            <person name="Doronina N.V."/>
        </authorList>
    </citation>
    <scope>NUCLEOTIDE SEQUENCE [LARGE SCALE GENOMIC DNA]</scope>
    <source>
        <strain evidence="2 3">Dub</strain>
    </source>
</reference>
<evidence type="ECO:0008006" key="4">
    <source>
        <dbReference type="Google" id="ProtNLM"/>
    </source>
</evidence>